<evidence type="ECO:0000313" key="3">
    <source>
        <dbReference type="Proteomes" id="UP000516072"/>
    </source>
</evidence>
<keyword evidence="2" id="KW-0808">Transferase</keyword>
<dbReference type="GO" id="GO:0005829">
    <property type="term" value="C:cytosol"/>
    <property type="evidence" value="ECO:0007669"/>
    <property type="project" value="TreeGrafter"/>
</dbReference>
<dbReference type="InterPro" id="IPR044992">
    <property type="entry name" value="ChyE-like"/>
</dbReference>
<dbReference type="RefSeq" id="WP_197744528.1">
    <property type="nucleotide sequence ID" value="NZ_LR778175.1"/>
</dbReference>
<dbReference type="PANTHER" id="PTHR42695:SF5">
    <property type="entry name" value="GLUTAMINE AMIDOTRANSFERASE YLR126C-RELATED"/>
    <property type="match status" value="1"/>
</dbReference>
<accession>A0A7G1Q786</accession>
<dbReference type="PANTHER" id="PTHR42695">
    <property type="entry name" value="GLUTAMINE AMIDOTRANSFERASE YLR126C-RELATED"/>
    <property type="match status" value="1"/>
</dbReference>
<dbReference type="Pfam" id="PF00117">
    <property type="entry name" value="GATase"/>
    <property type="match status" value="1"/>
</dbReference>
<protein>
    <submittedName>
        <fullName evidence="2">Glutamine amidotransferase class-I</fullName>
    </submittedName>
</protein>
<dbReference type="PROSITE" id="PS51273">
    <property type="entry name" value="GATASE_TYPE_1"/>
    <property type="match status" value="1"/>
</dbReference>
<dbReference type="FunFam" id="3.40.50.880:FF:000033">
    <property type="entry name" value="Glutamine amidotransferase class-I"/>
    <property type="match status" value="1"/>
</dbReference>
<name>A0A7G1Q786_9GAMM</name>
<feature type="domain" description="Glutamine amidotransferase" evidence="1">
    <location>
        <begin position="42"/>
        <end position="181"/>
    </location>
</feature>
<dbReference type="InterPro" id="IPR029062">
    <property type="entry name" value="Class_I_gatase-like"/>
</dbReference>
<dbReference type="GO" id="GO:0016740">
    <property type="term" value="F:transferase activity"/>
    <property type="evidence" value="ECO:0007669"/>
    <property type="project" value="UniProtKB-KW"/>
</dbReference>
<sequence length="229" mass="26164">MNIHYFQHVSFETLGSIEPWVHSHHHRLSGTRFYQGESLPNLEEIDWLIVMGGPMNIYEEKTYPWLTQEKKFIEQAIKAGKGVIGVCLGAQLIADVFGASVIKNLDKEIGWFPVEFMQEAKDSPWLNVLPQKLEVFHWHGDTFTLPKGAIHIAQSKGCIQQGFIYHEKVLALQFHLEVQADNIQKLIKHCGDELQSGKYIQTPNEMLGKEEGFKRAQEVMVALLNKLPT</sequence>
<evidence type="ECO:0000313" key="2">
    <source>
        <dbReference type="EMBL" id="CAB1274353.1"/>
    </source>
</evidence>
<dbReference type="CDD" id="cd01741">
    <property type="entry name" value="GATase1_1"/>
    <property type="match status" value="1"/>
</dbReference>
<dbReference type="InterPro" id="IPR017926">
    <property type="entry name" value="GATASE"/>
</dbReference>
<keyword evidence="3" id="KW-1185">Reference proteome</keyword>
<dbReference type="Proteomes" id="UP000516072">
    <property type="component" value="Chromosome"/>
</dbReference>
<proteinExistence type="predicted"/>
<dbReference type="EMBL" id="LR778175">
    <property type="protein sequence ID" value="CAB1274353.1"/>
    <property type="molecule type" value="Genomic_DNA"/>
</dbReference>
<dbReference type="AlphaFoldDB" id="A0A7G1Q786"/>
<organism evidence="2 3">
    <name type="scientific">Candidatus Nitrosacidococcus tergens</name>
    <dbReference type="NCBI Taxonomy" id="553981"/>
    <lineage>
        <taxon>Bacteria</taxon>
        <taxon>Pseudomonadati</taxon>
        <taxon>Pseudomonadota</taxon>
        <taxon>Gammaproteobacteria</taxon>
        <taxon>Chromatiales</taxon>
        <taxon>Chromatiaceae</taxon>
        <taxon>Candidatus Nitrosacidococcus</taxon>
    </lineage>
</organism>
<reference evidence="2 3" key="1">
    <citation type="submission" date="2020-03" db="EMBL/GenBank/DDBJ databases">
        <authorList>
            <person name="Picone N."/>
        </authorList>
    </citation>
    <scope>NUCLEOTIDE SEQUENCE [LARGE SCALE GENOMIC DNA]</scope>
    <source>
        <strain evidence="2">NSCAC1</strain>
    </source>
</reference>
<dbReference type="SUPFAM" id="SSF52317">
    <property type="entry name" value="Class I glutamine amidotransferase-like"/>
    <property type="match status" value="1"/>
</dbReference>
<dbReference type="KEGG" id="ntg:NSCAC_0126"/>
<dbReference type="Gene3D" id="3.40.50.880">
    <property type="match status" value="1"/>
</dbReference>
<gene>
    <name evidence="2" type="ORF">NSCAC_0126</name>
</gene>
<keyword evidence="2" id="KW-0315">Glutamine amidotransferase</keyword>
<evidence type="ECO:0000259" key="1">
    <source>
        <dbReference type="Pfam" id="PF00117"/>
    </source>
</evidence>